<dbReference type="GeneID" id="114343742"/>
<dbReference type="InterPro" id="IPR013083">
    <property type="entry name" value="Znf_RING/FYVE/PHD"/>
</dbReference>
<evidence type="ECO:0000313" key="7">
    <source>
        <dbReference type="EnsemblMetazoa" id="XP_028150386.1"/>
    </source>
</evidence>
<dbReference type="Pfam" id="PF13639">
    <property type="entry name" value="zf-RING_2"/>
    <property type="match status" value="1"/>
</dbReference>
<feature type="transmembrane region" description="Helical" evidence="5">
    <location>
        <begin position="83"/>
        <end position="101"/>
    </location>
</feature>
<keyword evidence="5" id="KW-0472">Membrane</keyword>
<keyword evidence="5" id="KW-1133">Transmembrane helix</keyword>
<dbReference type="PANTHER" id="PTHR22763:SF190">
    <property type="entry name" value="RING FINGER PROTEIN 24"/>
    <property type="match status" value="1"/>
</dbReference>
<dbReference type="GO" id="GO:0012505">
    <property type="term" value="C:endomembrane system"/>
    <property type="evidence" value="ECO:0007669"/>
    <property type="project" value="TreeGrafter"/>
</dbReference>
<name>A0A6P7GKE7_DIAVI</name>
<dbReference type="SMART" id="SM00184">
    <property type="entry name" value="RING"/>
    <property type="match status" value="1"/>
</dbReference>
<organism evidence="9">
    <name type="scientific">Diabrotica virgifera virgifera</name>
    <name type="common">western corn rootworm</name>
    <dbReference type="NCBI Taxonomy" id="50390"/>
    <lineage>
        <taxon>Eukaryota</taxon>
        <taxon>Metazoa</taxon>
        <taxon>Ecdysozoa</taxon>
        <taxon>Arthropoda</taxon>
        <taxon>Hexapoda</taxon>
        <taxon>Insecta</taxon>
        <taxon>Pterygota</taxon>
        <taxon>Neoptera</taxon>
        <taxon>Endopterygota</taxon>
        <taxon>Coleoptera</taxon>
        <taxon>Polyphaga</taxon>
        <taxon>Cucujiformia</taxon>
        <taxon>Chrysomeloidea</taxon>
        <taxon>Chrysomelidae</taxon>
        <taxon>Galerucinae</taxon>
        <taxon>Diabroticina</taxon>
        <taxon>Diabroticites</taxon>
        <taxon>Diabrotica</taxon>
    </lineage>
</organism>
<evidence type="ECO:0000259" key="6">
    <source>
        <dbReference type="PROSITE" id="PS50089"/>
    </source>
</evidence>
<feature type="transmembrane region" description="Helical" evidence="5">
    <location>
        <begin position="51"/>
        <end position="68"/>
    </location>
</feature>
<dbReference type="KEGG" id="dvv:114343742"/>
<dbReference type="AlphaFoldDB" id="A0A6P7GKE7"/>
<feature type="transmembrane region" description="Helical" evidence="5">
    <location>
        <begin position="217"/>
        <end position="237"/>
    </location>
</feature>
<dbReference type="GO" id="GO:0043161">
    <property type="term" value="P:proteasome-mediated ubiquitin-dependent protein catabolic process"/>
    <property type="evidence" value="ECO:0007669"/>
    <property type="project" value="TreeGrafter"/>
</dbReference>
<dbReference type="InterPro" id="IPR001841">
    <property type="entry name" value="Znf_RING"/>
</dbReference>
<evidence type="ECO:0000313" key="9">
    <source>
        <dbReference type="RefSeq" id="XP_028150386.1"/>
    </source>
</evidence>
<keyword evidence="1" id="KW-0479">Metal-binding</keyword>
<dbReference type="InterPro" id="IPR050731">
    <property type="entry name" value="HRD1_E3_ubiq-ligases"/>
</dbReference>
<reference evidence="9" key="1">
    <citation type="submission" date="2025-04" db="UniProtKB">
        <authorList>
            <consortium name="RefSeq"/>
        </authorList>
    </citation>
    <scope>IDENTIFICATION</scope>
    <source>
        <tissue evidence="9">Whole insect</tissue>
    </source>
</reference>
<gene>
    <name evidence="9" type="primary">LOC114343742</name>
</gene>
<dbReference type="Gene3D" id="3.30.40.10">
    <property type="entry name" value="Zinc/RING finger domain, C3HC4 (zinc finger)"/>
    <property type="match status" value="1"/>
</dbReference>
<keyword evidence="8" id="KW-1185">Reference proteome</keyword>
<protein>
    <submittedName>
        <fullName evidence="9">RING finger protein 145-like isoform X1</fullName>
    </submittedName>
</protein>
<feature type="transmembrane region" description="Helical" evidence="5">
    <location>
        <begin position="194"/>
        <end position="211"/>
    </location>
</feature>
<sequence length="321" mass="37652">MSTISLSFHTESEEEIIGWQLFARELSLGLASEIMEEVHFVEQFFIKMKQFYAFISQVCFFILVDSILEKNSDFQDLKSDKSVIMALTSILFYSVFGYFVTRVKDIFQTHRLTIFTSLRSGDQLLHWVIKLILEWAKAVVIVICLREQGINYSPSITYSIVTFIYYLCTEKIFTETLPEVVEIFAIDSLDNLEYLYVPMILNLIAITVAFVACMYIYFIQCSSFLLLSMYFLLYIRLKDIYYNQWKLLQIEKALFRSFRIATREEIIAWADICAICLNSMSKARITPCKHLFHPMCLKQCLKSSFLCPLCKSNFLDHIDYK</sequence>
<evidence type="ECO:0000256" key="1">
    <source>
        <dbReference type="ARBA" id="ARBA00022723"/>
    </source>
</evidence>
<evidence type="ECO:0000256" key="3">
    <source>
        <dbReference type="ARBA" id="ARBA00022833"/>
    </source>
</evidence>
<dbReference type="Proteomes" id="UP001652700">
    <property type="component" value="Unplaced"/>
</dbReference>
<proteinExistence type="predicted"/>
<evidence type="ECO:0000256" key="5">
    <source>
        <dbReference type="SAM" id="Phobius"/>
    </source>
</evidence>
<dbReference type="OrthoDB" id="4752984at2759"/>
<feature type="domain" description="RING-type" evidence="6">
    <location>
        <begin position="273"/>
        <end position="311"/>
    </location>
</feature>
<dbReference type="GO" id="GO:0008270">
    <property type="term" value="F:zinc ion binding"/>
    <property type="evidence" value="ECO:0007669"/>
    <property type="project" value="UniProtKB-KW"/>
</dbReference>
<evidence type="ECO:0000256" key="2">
    <source>
        <dbReference type="ARBA" id="ARBA00022771"/>
    </source>
</evidence>
<keyword evidence="5" id="KW-0812">Transmembrane</keyword>
<dbReference type="PANTHER" id="PTHR22763">
    <property type="entry name" value="RING ZINC FINGER PROTEIN"/>
    <property type="match status" value="1"/>
</dbReference>
<dbReference type="RefSeq" id="XP_028150386.1">
    <property type="nucleotide sequence ID" value="XM_028294585.1"/>
</dbReference>
<dbReference type="PROSITE" id="PS50089">
    <property type="entry name" value="ZF_RING_2"/>
    <property type="match status" value="1"/>
</dbReference>
<dbReference type="SUPFAM" id="SSF57850">
    <property type="entry name" value="RING/U-box"/>
    <property type="match status" value="1"/>
</dbReference>
<evidence type="ECO:0000313" key="8">
    <source>
        <dbReference type="Proteomes" id="UP001652700"/>
    </source>
</evidence>
<keyword evidence="2 4" id="KW-0863">Zinc-finger</keyword>
<dbReference type="GO" id="GO:0061630">
    <property type="term" value="F:ubiquitin protein ligase activity"/>
    <property type="evidence" value="ECO:0007669"/>
    <property type="project" value="TreeGrafter"/>
</dbReference>
<evidence type="ECO:0000256" key="4">
    <source>
        <dbReference type="PROSITE-ProRule" id="PRU00175"/>
    </source>
</evidence>
<dbReference type="InParanoid" id="A0A6P7GKE7"/>
<reference evidence="7" key="2">
    <citation type="submission" date="2025-05" db="UniProtKB">
        <authorList>
            <consortium name="EnsemblMetazoa"/>
        </authorList>
    </citation>
    <scope>IDENTIFICATION</scope>
</reference>
<dbReference type="EnsemblMetazoa" id="XM_028294585.2">
    <property type="protein sequence ID" value="XP_028150386.1"/>
    <property type="gene ID" value="LOC114343742"/>
</dbReference>
<keyword evidence="3" id="KW-0862">Zinc</keyword>
<accession>A0A6P7GKE7</accession>